<name>A0AC35U260_9BILA</name>
<evidence type="ECO:0000313" key="1">
    <source>
        <dbReference type="Proteomes" id="UP000095286"/>
    </source>
</evidence>
<accession>A0AC35U260</accession>
<proteinExistence type="predicted"/>
<sequence length="218" mass="24523">MDSEDIVSMEDSSDSWGCHPLQCFILGARIILSLMISCFVIRRIWFDESKDEKLKAKALKDSSDGNANITNTKYTAGLVENGKNDEIDSSNRDEREPMLCEDVNLLDEIEEARMSTSERMTALNFVDLSQFDQTRGSIFSASSFNSFASRNGSFATNKSTDAFLPLTCNNEDYGDEFSPVKFSDIIDSPVRRDHNGLVETPKSIYRGTNGKKKSRFLF</sequence>
<dbReference type="WBParaSite" id="RSKR_0000682700.1">
    <property type="protein sequence ID" value="RSKR_0000682700.1"/>
    <property type="gene ID" value="RSKR_0000682700"/>
</dbReference>
<dbReference type="Proteomes" id="UP000095286">
    <property type="component" value="Unplaced"/>
</dbReference>
<evidence type="ECO:0000313" key="2">
    <source>
        <dbReference type="WBParaSite" id="RSKR_0000682700.1"/>
    </source>
</evidence>
<organism evidence="1 2">
    <name type="scientific">Rhabditophanes sp. KR3021</name>
    <dbReference type="NCBI Taxonomy" id="114890"/>
    <lineage>
        <taxon>Eukaryota</taxon>
        <taxon>Metazoa</taxon>
        <taxon>Ecdysozoa</taxon>
        <taxon>Nematoda</taxon>
        <taxon>Chromadorea</taxon>
        <taxon>Rhabditida</taxon>
        <taxon>Tylenchina</taxon>
        <taxon>Panagrolaimomorpha</taxon>
        <taxon>Strongyloidoidea</taxon>
        <taxon>Alloionematidae</taxon>
        <taxon>Rhabditophanes</taxon>
    </lineage>
</organism>
<reference evidence="2" key="1">
    <citation type="submission" date="2016-11" db="UniProtKB">
        <authorList>
            <consortium name="WormBaseParasite"/>
        </authorList>
    </citation>
    <scope>IDENTIFICATION</scope>
    <source>
        <strain evidence="2">KR3021</strain>
    </source>
</reference>
<protein>
    <submittedName>
        <fullName evidence="2">Ovule protein</fullName>
    </submittedName>
</protein>